<comment type="similarity">
    <text evidence="1">Belongs to the universal stress protein A family.</text>
</comment>
<evidence type="ECO:0000313" key="4">
    <source>
        <dbReference type="EMBL" id="ALG81228.1"/>
    </source>
</evidence>
<reference evidence="5" key="2">
    <citation type="submission" date="2015-05" db="EMBL/GenBank/DDBJ databases">
        <title>Complete genome sequence of Halanaeroarchaeum sulfurireducens type strain M27-SA2, a sulfate-reducer haloarchaeon from marine anoxic lake Medee.</title>
        <authorList>
            <person name="Messina E."/>
            <person name="Kublanov I.V."/>
            <person name="Toshchakov S."/>
            <person name="Arcadi E."/>
            <person name="La Spada G."/>
            <person name="La Cono V."/>
            <person name="Yakimov M.M."/>
        </authorList>
    </citation>
    <scope>NUCLEOTIDE SEQUENCE [LARGE SCALE GENOMIC DNA]</scope>
    <source>
        <strain evidence="5">M27-SA2</strain>
    </source>
</reference>
<dbReference type="EMBL" id="CP008874">
    <property type="protein sequence ID" value="AKH96826.1"/>
    <property type="molecule type" value="Genomic_DNA"/>
</dbReference>
<evidence type="ECO:0000313" key="5">
    <source>
        <dbReference type="Proteomes" id="UP000060390"/>
    </source>
</evidence>
<evidence type="ECO:0000313" key="3">
    <source>
        <dbReference type="EMBL" id="AKH96826.1"/>
    </source>
</evidence>
<dbReference type="KEGG" id="hsf:HLASA_0318"/>
<dbReference type="Pfam" id="PF00582">
    <property type="entry name" value="Usp"/>
    <property type="match status" value="1"/>
</dbReference>
<dbReference type="InterPro" id="IPR006016">
    <property type="entry name" value="UspA"/>
</dbReference>
<dbReference type="InterPro" id="IPR014729">
    <property type="entry name" value="Rossmann-like_a/b/a_fold"/>
</dbReference>
<dbReference type="GeneID" id="26009688"/>
<evidence type="ECO:0000259" key="2">
    <source>
        <dbReference type="Pfam" id="PF00582"/>
    </source>
</evidence>
<accession>A0A0F7P6N4</accession>
<dbReference type="SUPFAM" id="SSF52402">
    <property type="entry name" value="Adenine nucleotide alpha hydrolases-like"/>
    <property type="match status" value="1"/>
</dbReference>
<sequence>MNFLVAVDGSNESLAALERAIEMADPVGASVTVVHAVNPDVYELGGMEPITTLADADERLLVESLESAEERGEDILSEAASVAEEQGFDVDVELLYGQPAQQIVEYADEHGVDAVYLGHRGMSDRLEGLLGSVAKSVLGQAEVPVTVVP</sequence>
<proteinExistence type="inferred from homology"/>
<dbReference type="RefSeq" id="WP_050047658.1">
    <property type="nucleotide sequence ID" value="NZ_CP008874.1"/>
</dbReference>
<dbReference type="KEGG" id="hsu:HLASF_0319"/>
<dbReference type="OrthoDB" id="14880at2157"/>
<keyword evidence="6" id="KW-1185">Reference proteome</keyword>
<dbReference type="Proteomes" id="UP000069906">
    <property type="component" value="Chromosome"/>
</dbReference>
<evidence type="ECO:0000313" key="6">
    <source>
        <dbReference type="Proteomes" id="UP000069906"/>
    </source>
</evidence>
<dbReference type="EMBL" id="CP011564">
    <property type="protein sequence ID" value="ALG81228.1"/>
    <property type="molecule type" value="Genomic_DNA"/>
</dbReference>
<dbReference type="InterPro" id="IPR006015">
    <property type="entry name" value="Universal_stress_UspA"/>
</dbReference>
<dbReference type="PRINTS" id="PR01438">
    <property type="entry name" value="UNVRSLSTRESS"/>
</dbReference>
<dbReference type="CDD" id="cd00293">
    <property type="entry name" value="USP-like"/>
    <property type="match status" value="1"/>
</dbReference>
<protein>
    <submittedName>
        <fullName evidence="3">UspA domain-containing protein</fullName>
    </submittedName>
</protein>
<dbReference type="Gene3D" id="3.40.50.620">
    <property type="entry name" value="HUPs"/>
    <property type="match status" value="1"/>
</dbReference>
<gene>
    <name evidence="3" type="primary">uspA7</name>
    <name evidence="4" type="ORF">HLASA_0318</name>
    <name evidence="3" type="ORF">HLASF_0319</name>
</gene>
<evidence type="ECO:0000256" key="1">
    <source>
        <dbReference type="ARBA" id="ARBA00008791"/>
    </source>
</evidence>
<feature type="domain" description="UspA" evidence="2">
    <location>
        <begin position="2"/>
        <end position="149"/>
    </location>
</feature>
<dbReference type="HOGENOM" id="CLU_049301_16_2_2"/>
<dbReference type="PANTHER" id="PTHR46268:SF6">
    <property type="entry name" value="UNIVERSAL STRESS PROTEIN UP12"/>
    <property type="match status" value="1"/>
</dbReference>
<dbReference type="PANTHER" id="PTHR46268">
    <property type="entry name" value="STRESS RESPONSE PROTEIN NHAX"/>
    <property type="match status" value="1"/>
</dbReference>
<reference evidence="4 5" key="3">
    <citation type="journal article" date="2016" name="Stand. Genomic Sci.">
        <title>Complete genome sequence of 'Halanaeroarchaeum sulfurireducens' M27-SA2, a sulfur-reducing and acetate-oxidizing haloarchaeon from the deep-sea hypersaline anoxic lake Medee.</title>
        <authorList>
            <person name="Messina E."/>
            <person name="Sorokin D.Y."/>
            <person name="Kublanov I.V."/>
            <person name="Toshchakov S."/>
            <person name="Lopatina A."/>
            <person name="Arcadi E."/>
            <person name="Smedile F."/>
            <person name="La Spada G."/>
            <person name="La Cono V."/>
            <person name="Yakimov M.M."/>
        </authorList>
    </citation>
    <scope>NUCLEOTIDE SEQUENCE [LARGE SCALE GENOMIC DNA]</scope>
    <source>
        <strain evidence="4 5">M27-SA2</strain>
    </source>
</reference>
<name>A0A0F7P6N4_9EURY</name>
<organism evidence="3 6">
    <name type="scientific">Halanaeroarchaeum sulfurireducens</name>
    <dbReference type="NCBI Taxonomy" id="1604004"/>
    <lineage>
        <taxon>Archaea</taxon>
        <taxon>Methanobacteriati</taxon>
        <taxon>Methanobacteriota</taxon>
        <taxon>Stenosarchaea group</taxon>
        <taxon>Halobacteria</taxon>
        <taxon>Halobacteriales</taxon>
        <taxon>Halobacteriaceae</taxon>
        <taxon>Halanaeroarchaeum</taxon>
    </lineage>
</organism>
<dbReference type="Proteomes" id="UP000060390">
    <property type="component" value="Chromosome"/>
</dbReference>
<reference evidence="3 6" key="1">
    <citation type="journal article" date="2015" name="ISME J.">
        <title>Elemental sulfur and acetate can support life of a novel strictly anaerobic haloarchaeon.</title>
        <authorList>
            <person name="Sorokin D.Y."/>
            <person name="Kublanov I.V."/>
            <person name="Gavrilov S.N."/>
            <person name="Rojo D."/>
            <person name="Roman P."/>
            <person name="Golyshin P.N."/>
            <person name="Slepak V.Z."/>
            <person name="Smedile F."/>
            <person name="Ferrer M."/>
            <person name="Messina E."/>
            <person name="La Cono V."/>
            <person name="Yakimov M.M."/>
        </authorList>
    </citation>
    <scope>NUCLEOTIDE SEQUENCE [LARGE SCALE GENOMIC DNA]</scope>
    <source>
        <strain evidence="3 6">HSR2</strain>
    </source>
</reference>
<dbReference type="STRING" id="1604004.HLASA_0318"/>
<dbReference type="AlphaFoldDB" id="A0A0F7P6N4"/>